<feature type="region of interest" description="Disordered" evidence="1">
    <location>
        <begin position="385"/>
        <end position="424"/>
    </location>
</feature>
<evidence type="ECO:0000313" key="2">
    <source>
        <dbReference type="EMBL" id="KAK2963291.1"/>
    </source>
</evidence>
<name>A0ABQ9YI05_9EUKA</name>
<reference evidence="2 3" key="1">
    <citation type="journal article" date="2022" name="bioRxiv">
        <title>Genomics of Preaxostyla Flagellates Illuminates Evolutionary Transitions and the Path Towards Mitochondrial Loss.</title>
        <authorList>
            <person name="Novak L.V.F."/>
            <person name="Treitli S.C."/>
            <person name="Pyrih J."/>
            <person name="Halakuc P."/>
            <person name="Pipaliya S.V."/>
            <person name="Vacek V."/>
            <person name="Brzon O."/>
            <person name="Soukal P."/>
            <person name="Eme L."/>
            <person name="Dacks J.B."/>
            <person name="Karnkowska A."/>
            <person name="Elias M."/>
            <person name="Hampl V."/>
        </authorList>
    </citation>
    <scope>NUCLEOTIDE SEQUENCE [LARGE SCALE GENOMIC DNA]</scope>
    <source>
        <strain evidence="2">NAU3</strain>
        <tissue evidence="2">Gut</tissue>
    </source>
</reference>
<organism evidence="2 3">
    <name type="scientific">Blattamonas nauphoetae</name>
    <dbReference type="NCBI Taxonomy" id="2049346"/>
    <lineage>
        <taxon>Eukaryota</taxon>
        <taxon>Metamonada</taxon>
        <taxon>Preaxostyla</taxon>
        <taxon>Oxymonadida</taxon>
        <taxon>Blattamonas</taxon>
    </lineage>
</organism>
<accession>A0ABQ9YI05</accession>
<evidence type="ECO:0000313" key="3">
    <source>
        <dbReference type="Proteomes" id="UP001281761"/>
    </source>
</evidence>
<dbReference type="Proteomes" id="UP001281761">
    <property type="component" value="Unassembled WGS sequence"/>
</dbReference>
<comment type="caution">
    <text evidence="2">The sequence shown here is derived from an EMBL/GenBank/DDBJ whole genome shotgun (WGS) entry which is preliminary data.</text>
</comment>
<proteinExistence type="predicted"/>
<feature type="compositionally biased region" description="Acidic residues" evidence="1">
    <location>
        <begin position="322"/>
        <end position="332"/>
    </location>
</feature>
<feature type="region of interest" description="Disordered" evidence="1">
    <location>
        <begin position="287"/>
        <end position="306"/>
    </location>
</feature>
<feature type="compositionally biased region" description="Pro residues" evidence="1">
    <location>
        <begin position="392"/>
        <end position="408"/>
    </location>
</feature>
<sequence length="611" mass="68092">MSILSDRRFVPIIRQPFGYVQSSSYTNADYCHEEVVELDTPFSMVLGAGTAVHSILLLGDQNAGKTSFLHSFGASNDPRFIYLFNLIPYLTTSFINTRFLLDPTSQYMDEPPYLDTDLGRAMIMFTRDDWDFFCDENEVSPANSIPSKRDAQYVCVEFVEIGGDHLDRMIQFQPTFSSTSSNLQQSPLKQETTHQNCGENPPLPSELSDIDGASPDIVSLSKTLLQESNQALYFINFASLFQPISVETTSLQDDYPFMFNTVGVSILKKKLLFLSSLFAPPLLSNHGTPLRSQGRSRQQTHKKSTNQWEWNVRTFDPFAEASETETDESSSDSDDKSEWNTILSNRTSSSESPPKFPITFLLCRCPDNAYISVSAQHRLWKQFDARTADSPSPSPSPHNPHPPSPEPSNTPMSSEQGSPQPTVQQDDARINLTKDFFSFRGHQPHSKSLSVSLSSFLSVLLSSFIGKHNLNIECVTVSHTVHFTTAPSTSEAPPALPTNPEMPPMNASSTGLVLNEEGIVKTLCLCAEGEWRKPTDVASFAIDAVLTCLERKHQPSDSEHQAFITESQETGEKRMKIEEDSCPLNILSLDDVSDVIGMMNVSSHPFSFFRI</sequence>
<keyword evidence="3" id="KW-1185">Reference proteome</keyword>
<feature type="compositionally biased region" description="Polar residues" evidence="1">
    <location>
        <begin position="287"/>
        <end position="297"/>
    </location>
</feature>
<dbReference type="EMBL" id="JARBJD010000007">
    <property type="protein sequence ID" value="KAK2963291.1"/>
    <property type="molecule type" value="Genomic_DNA"/>
</dbReference>
<feature type="region of interest" description="Disordered" evidence="1">
    <location>
        <begin position="320"/>
        <end position="339"/>
    </location>
</feature>
<gene>
    <name evidence="2" type="ORF">BLNAU_1824</name>
</gene>
<evidence type="ECO:0000256" key="1">
    <source>
        <dbReference type="SAM" id="MobiDB-lite"/>
    </source>
</evidence>
<protein>
    <submittedName>
        <fullName evidence="2">Uncharacterized protein</fullName>
    </submittedName>
</protein>